<organism evidence="9">
    <name type="scientific">Echinostoma caproni</name>
    <dbReference type="NCBI Taxonomy" id="27848"/>
    <lineage>
        <taxon>Eukaryota</taxon>
        <taxon>Metazoa</taxon>
        <taxon>Spiralia</taxon>
        <taxon>Lophotrochozoa</taxon>
        <taxon>Platyhelminthes</taxon>
        <taxon>Trematoda</taxon>
        <taxon>Digenea</taxon>
        <taxon>Plagiorchiida</taxon>
        <taxon>Echinostomata</taxon>
        <taxon>Echinostomatoidea</taxon>
        <taxon>Echinostomatidae</taxon>
        <taxon>Echinostoma</taxon>
    </lineage>
</organism>
<dbReference type="OrthoDB" id="10042731at2759"/>
<reference evidence="9" key="1">
    <citation type="submission" date="2016-06" db="UniProtKB">
        <authorList>
            <consortium name="WormBaseParasite"/>
        </authorList>
    </citation>
    <scope>IDENTIFICATION</scope>
</reference>
<feature type="transmembrane region" description="Helical" evidence="5">
    <location>
        <begin position="42"/>
        <end position="64"/>
    </location>
</feature>
<feature type="transmembrane region" description="Helical" evidence="5">
    <location>
        <begin position="172"/>
        <end position="193"/>
    </location>
</feature>
<evidence type="ECO:0000256" key="5">
    <source>
        <dbReference type="SAM" id="Phobius"/>
    </source>
</evidence>
<name>A0A183AVB7_9TREM</name>
<dbReference type="WBParaSite" id="ECPE_0001093601-mRNA-1">
    <property type="protein sequence ID" value="ECPE_0001093601-mRNA-1"/>
    <property type="gene ID" value="ECPE_0001093601"/>
</dbReference>
<feature type="transmembrane region" description="Helical" evidence="5">
    <location>
        <begin position="214"/>
        <end position="231"/>
    </location>
</feature>
<dbReference type="PROSITE" id="PS50262">
    <property type="entry name" value="G_PROTEIN_RECEP_F1_2"/>
    <property type="match status" value="1"/>
</dbReference>
<feature type="transmembrane region" description="Helical" evidence="5">
    <location>
        <begin position="88"/>
        <end position="112"/>
    </location>
</feature>
<evidence type="ECO:0000313" key="9">
    <source>
        <dbReference type="WBParaSite" id="ECPE_0001093601-mRNA-1"/>
    </source>
</evidence>
<keyword evidence="8" id="KW-1185">Reference proteome</keyword>
<evidence type="ECO:0000256" key="3">
    <source>
        <dbReference type="ARBA" id="ARBA00022989"/>
    </source>
</evidence>
<dbReference type="CDD" id="cd00637">
    <property type="entry name" value="7tm_classA_rhodopsin-like"/>
    <property type="match status" value="1"/>
</dbReference>
<reference evidence="7 8" key="2">
    <citation type="submission" date="2018-11" db="EMBL/GenBank/DDBJ databases">
        <authorList>
            <consortium name="Pathogen Informatics"/>
        </authorList>
    </citation>
    <scope>NUCLEOTIDE SEQUENCE [LARGE SCALE GENOMIC DNA]</scope>
    <source>
        <strain evidence="7 8">Egypt</strain>
    </source>
</reference>
<evidence type="ECO:0000256" key="4">
    <source>
        <dbReference type="ARBA" id="ARBA00023136"/>
    </source>
</evidence>
<proteinExistence type="predicted"/>
<evidence type="ECO:0000313" key="8">
    <source>
        <dbReference type="Proteomes" id="UP000272942"/>
    </source>
</evidence>
<gene>
    <name evidence="7" type="ORF">ECPE_LOCUS10902</name>
</gene>
<dbReference type="Gene3D" id="1.20.1070.10">
    <property type="entry name" value="Rhodopsin 7-helix transmembrane proteins"/>
    <property type="match status" value="1"/>
</dbReference>
<evidence type="ECO:0000256" key="2">
    <source>
        <dbReference type="ARBA" id="ARBA00022692"/>
    </source>
</evidence>
<sequence>MTSSVLPFQVTNGIFGALGLGLNAFALRIIWSGHMCARSTVLFLRSQCIFDGYCSLLILLYQIIGDSIQTSSEGYNKFMCLLWSQHNLFWLGIMFGLYNIVSLSLDCMLAVVRPQFHRTHQLSISVSLYVFITVMSILLVMPNFFLRQYVNSTCVYTIPTRSTEKRSVSFRIYSVPWVICASVLPIFVSLMCTGVTIQHLLKATQPNVYKEIKTTVRILVFLIVAVFIFHFPENLRSILALLRVNDYVPGSRDQQIGILLLVVNQCTNPCVLINSRISANQLVSRLQSVAEKIKHDLKERSFRRSRNRTC</sequence>
<feature type="transmembrane region" description="Helical" evidence="5">
    <location>
        <begin position="124"/>
        <end position="146"/>
    </location>
</feature>
<dbReference type="InterPro" id="IPR017452">
    <property type="entry name" value="GPCR_Rhodpsn_7TM"/>
</dbReference>
<evidence type="ECO:0000313" key="7">
    <source>
        <dbReference type="EMBL" id="VDP87798.1"/>
    </source>
</evidence>
<dbReference type="PANTHER" id="PTHR45698">
    <property type="entry name" value="TRACE AMINE-ASSOCIATED RECEPTOR 19N-RELATED"/>
    <property type="match status" value="1"/>
</dbReference>
<keyword evidence="3 5" id="KW-1133">Transmembrane helix</keyword>
<dbReference type="EMBL" id="UZAN01049881">
    <property type="protein sequence ID" value="VDP87798.1"/>
    <property type="molecule type" value="Genomic_DNA"/>
</dbReference>
<keyword evidence="2 5" id="KW-0812">Transmembrane</keyword>
<feature type="domain" description="G-protein coupled receptors family 1 profile" evidence="6">
    <location>
        <begin position="22"/>
        <end position="272"/>
    </location>
</feature>
<accession>A0A183AVB7</accession>
<dbReference type="GO" id="GO:0016020">
    <property type="term" value="C:membrane"/>
    <property type="evidence" value="ECO:0007669"/>
    <property type="project" value="UniProtKB-SubCell"/>
</dbReference>
<dbReference type="AlphaFoldDB" id="A0A183AVB7"/>
<dbReference type="SUPFAM" id="SSF81321">
    <property type="entry name" value="Family A G protein-coupled receptor-like"/>
    <property type="match status" value="1"/>
</dbReference>
<dbReference type="PANTHER" id="PTHR45698:SF1">
    <property type="entry name" value="TRACE AMINE-ASSOCIATED RECEPTOR 13C-LIKE"/>
    <property type="match status" value="1"/>
</dbReference>
<evidence type="ECO:0000256" key="1">
    <source>
        <dbReference type="ARBA" id="ARBA00004370"/>
    </source>
</evidence>
<feature type="transmembrane region" description="Helical" evidence="5">
    <location>
        <begin position="12"/>
        <end position="30"/>
    </location>
</feature>
<keyword evidence="4 5" id="KW-0472">Membrane</keyword>
<protein>
    <submittedName>
        <fullName evidence="9">G_PROTEIN_RECEP_F1_2 domain-containing protein</fullName>
    </submittedName>
</protein>
<comment type="subcellular location">
    <subcellularLocation>
        <location evidence="1">Membrane</location>
    </subcellularLocation>
</comment>
<dbReference type="Proteomes" id="UP000272942">
    <property type="component" value="Unassembled WGS sequence"/>
</dbReference>
<evidence type="ECO:0000259" key="6">
    <source>
        <dbReference type="PROSITE" id="PS50262"/>
    </source>
</evidence>